<dbReference type="GO" id="GO:0000166">
    <property type="term" value="F:nucleotide binding"/>
    <property type="evidence" value="ECO:0007669"/>
    <property type="project" value="InterPro"/>
</dbReference>
<evidence type="ECO:0000259" key="1">
    <source>
        <dbReference type="Pfam" id="PF01408"/>
    </source>
</evidence>
<evidence type="ECO:0000313" key="3">
    <source>
        <dbReference type="Proteomes" id="UP000308549"/>
    </source>
</evidence>
<dbReference type="Proteomes" id="UP000308549">
    <property type="component" value="Unassembled WGS sequence"/>
</dbReference>
<dbReference type="GO" id="GO:0006740">
    <property type="term" value="P:NADPH regeneration"/>
    <property type="evidence" value="ECO:0007669"/>
    <property type="project" value="TreeGrafter"/>
</dbReference>
<dbReference type="InterPro" id="IPR036291">
    <property type="entry name" value="NAD(P)-bd_dom_sf"/>
</dbReference>
<feature type="domain" description="Gfo/Idh/MocA-like oxidoreductase N-terminal" evidence="1">
    <location>
        <begin position="8"/>
        <end position="136"/>
    </location>
</feature>
<accession>A0A4U0UFL4</accession>
<dbReference type="GO" id="GO:0005737">
    <property type="term" value="C:cytoplasm"/>
    <property type="evidence" value="ECO:0007669"/>
    <property type="project" value="TreeGrafter"/>
</dbReference>
<dbReference type="InterPro" id="IPR000683">
    <property type="entry name" value="Gfo/Idh/MocA-like_OxRdtase_N"/>
</dbReference>
<dbReference type="PANTHER" id="PTHR42840">
    <property type="entry name" value="NAD(P)-BINDING ROSSMANN-FOLD SUPERFAMILY PROTEIN-RELATED"/>
    <property type="match status" value="1"/>
</dbReference>
<organism evidence="2 3">
    <name type="scientific">Salinomyces thailandicus</name>
    <dbReference type="NCBI Taxonomy" id="706561"/>
    <lineage>
        <taxon>Eukaryota</taxon>
        <taxon>Fungi</taxon>
        <taxon>Dikarya</taxon>
        <taxon>Ascomycota</taxon>
        <taxon>Pezizomycotina</taxon>
        <taxon>Dothideomycetes</taxon>
        <taxon>Dothideomycetidae</taxon>
        <taxon>Mycosphaerellales</taxon>
        <taxon>Teratosphaeriaceae</taxon>
        <taxon>Salinomyces</taxon>
    </lineage>
</organism>
<dbReference type="EMBL" id="NAJL01000001">
    <property type="protein sequence ID" value="TKA34348.1"/>
    <property type="molecule type" value="Genomic_DNA"/>
</dbReference>
<name>A0A4U0UFL4_9PEZI</name>
<evidence type="ECO:0000313" key="2">
    <source>
        <dbReference type="EMBL" id="TKA34348.1"/>
    </source>
</evidence>
<dbReference type="Gene3D" id="3.40.50.720">
    <property type="entry name" value="NAD(P)-binding Rossmann-like Domain"/>
    <property type="match status" value="1"/>
</dbReference>
<reference evidence="2 3" key="1">
    <citation type="submission" date="2017-03" db="EMBL/GenBank/DDBJ databases">
        <title>Genomes of endolithic fungi from Antarctica.</title>
        <authorList>
            <person name="Coleine C."/>
            <person name="Masonjones S."/>
            <person name="Stajich J.E."/>
        </authorList>
    </citation>
    <scope>NUCLEOTIDE SEQUENCE [LARGE SCALE GENOMIC DNA]</scope>
    <source>
        <strain evidence="2 3">CCFEE 6315</strain>
    </source>
</reference>
<dbReference type="AlphaFoldDB" id="A0A4U0UFL4"/>
<dbReference type="OrthoDB" id="64915at2759"/>
<gene>
    <name evidence="2" type="ORF">B0A50_00329</name>
</gene>
<dbReference type="PANTHER" id="PTHR42840:SF7">
    <property type="entry name" value="BINDING ROSSMANN FOLD OXIDOREDUCTASE, PUTATIVE (AFU_ORTHOLOGUE AFUA_4G10190)-RELATED"/>
    <property type="match status" value="1"/>
</dbReference>
<sequence>MASPRKIVNVGLIGCGEVAQVIHIPTLNNLNEYFRITYLCDVSQQALAHCATKVARGPPGTSPPKLTKNAAELCSSPDVDIVFVINATEYHVLHAILALQHDKLAFVEKPMAMNLRDVDLIRDAERKSKGTVMVGYMRRYATAFLDAVEEIGGMEQITYARVRDIIGKNAFFVDQSGTFPKKFDDYDEADSRDLKARNENLVEEGLRKDLGVPVTKESAVMWTLLGNLGSHDLSLMREALGMPKAVLGCSLDASKVWNVLFQYPGFVCSYESGIDEIPRFDAHVEVYSKTKQVRVQYDTPYVKGLPVTMTIWENVEGGLQERVVRKTYEDPYTLEMKALHGLAVEGRPVKTTVEDAARDLEVNQMVMRAGRSQFEG</sequence>
<dbReference type="SUPFAM" id="SSF51735">
    <property type="entry name" value="NAD(P)-binding Rossmann-fold domains"/>
    <property type="match status" value="1"/>
</dbReference>
<keyword evidence="3" id="KW-1185">Reference proteome</keyword>
<dbReference type="Gene3D" id="3.30.360.10">
    <property type="entry name" value="Dihydrodipicolinate Reductase, domain 2"/>
    <property type="match status" value="1"/>
</dbReference>
<protein>
    <recommendedName>
        <fullName evidence="1">Gfo/Idh/MocA-like oxidoreductase N-terminal domain-containing protein</fullName>
    </recommendedName>
</protein>
<proteinExistence type="predicted"/>
<dbReference type="GO" id="GO:0016491">
    <property type="term" value="F:oxidoreductase activity"/>
    <property type="evidence" value="ECO:0007669"/>
    <property type="project" value="TreeGrafter"/>
</dbReference>
<comment type="caution">
    <text evidence="2">The sequence shown here is derived from an EMBL/GenBank/DDBJ whole genome shotgun (WGS) entry which is preliminary data.</text>
</comment>
<dbReference type="Pfam" id="PF01408">
    <property type="entry name" value="GFO_IDH_MocA"/>
    <property type="match status" value="1"/>
</dbReference>